<dbReference type="EMBL" id="JABBXH010000007">
    <property type="protein sequence ID" value="NMP33274.1"/>
    <property type="molecule type" value="Genomic_DNA"/>
</dbReference>
<dbReference type="InterPro" id="IPR000847">
    <property type="entry name" value="LysR_HTH_N"/>
</dbReference>
<dbReference type="PANTHER" id="PTHR30537:SF3">
    <property type="entry name" value="TRANSCRIPTIONAL REGULATORY PROTEIN"/>
    <property type="match status" value="1"/>
</dbReference>
<dbReference type="AlphaFoldDB" id="A0A7Y0Q7N9"/>
<evidence type="ECO:0000259" key="5">
    <source>
        <dbReference type="PROSITE" id="PS50931"/>
    </source>
</evidence>
<proteinExistence type="inferred from homology"/>
<gene>
    <name evidence="6" type="ORF">HII17_17105</name>
</gene>
<keyword evidence="3" id="KW-0238">DNA-binding</keyword>
<dbReference type="Gene3D" id="3.40.190.290">
    <property type="match status" value="1"/>
</dbReference>
<dbReference type="PANTHER" id="PTHR30537">
    <property type="entry name" value="HTH-TYPE TRANSCRIPTIONAL REGULATOR"/>
    <property type="match status" value="1"/>
</dbReference>
<protein>
    <submittedName>
        <fullName evidence="6">LysR family transcriptional regulator</fullName>
    </submittedName>
</protein>
<dbReference type="InterPro" id="IPR036390">
    <property type="entry name" value="WH_DNA-bd_sf"/>
</dbReference>
<dbReference type="InterPro" id="IPR058163">
    <property type="entry name" value="LysR-type_TF_proteobact-type"/>
</dbReference>
<evidence type="ECO:0000256" key="2">
    <source>
        <dbReference type="ARBA" id="ARBA00023015"/>
    </source>
</evidence>
<name>A0A7Y0Q7N9_9GAMM</name>
<evidence type="ECO:0000313" key="6">
    <source>
        <dbReference type="EMBL" id="NMP33274.1"/>
    </source>
</evidence>
<dbReference type="Pfam" id="PF00126">
    <property type="entry name" value="HTH_1"/>
    <property type="match status" value="1"/>
</dbReference>
<dbReference type="GO" id="GO:0006351">
    <property type="term" value="P:DNA-templated transcription"/>
    <property type="evidence" value="ECO:0007669"/>
    <property type="project" value="TreeGrafter"/>
</dbReference>
<dbReference type="RefSeq" id="WP_169076593.1">
    <property type="nucleotide sequence ID" value="NZ_JABBXH010000007.1"/>
</dbReference>
<dbReference type="SUPFAM" id="SSF46785">
    <property type="entry name" value="Winged helix' DNA-binding domain"/>
    <property type="match status" value="1"/>
</dbReference>
<comment type="similarity">
    <text evidence="1">Belongs to the LysR transcriptional regulatory family.</text>
</comment>
<feature type="domain" description="HTH lysR-type" evidence="5">
    <location>
        <begin position="1"/>
        <end position="58"/>
    </location>
</feature>
<dbReference type="GO" id="GO:0043565">
    <property type="term" value="F:sequence-specific DNA binding"/>
    <property type="evidence" value="ECO:0007669"/>
    <property type="project" value="TreeGrafter"/>
</dbReference>
<sequence length="296" mass="33601">MNWDDIKIFLEVARTEKLTEASKRLSKDVSTVSRRLHKLEESLSTQLFERTTDGHRLTDDGKALLCHAQHMEINANQALSQIKDNNADNSGLVRIGLTEAFGNFFIAPNIHSLQNQHPNLAIDLINFTRDVKITRNEADIAIALEMPKSSSVIGTKLCDYRLQLYGHQRYLHEQALTVNSANLSNQRWVSYVDELMFTEQLSYLKEIATEITPVYRSNSVVSQHSAIKSGVGIGILPCFLADQDPSLIKLCANEINIKRSFYLITHPESKRLPRVALVWEFLKQLAKNKQSQLMPN</sequence>
<dbReference type="PROSITE" id="PS50931">
    <property type="entry name" value="HTH_LYSR"/>
    <property type="match status" value="1"/>
</dbReference>
<keyword evidence="2" id="KW-0805">Transcription regulation</keyword>
<accession>A0A7Y0Q7N9</accession>
<reference evidence="6 7" key="1">
    <citation type="submission" date="2020-04" db="EMBL/GenBank/DDBJ databases">
        <title>Thalassotalea sp. M1531, isolated from the surface of marine red alga.</title>
        <authorList>
            <person name="Pang L."/>
            <person name="Lu D.-C."/>
        </authorList>
    </citation>
    <scope>NUCLEOTIDE SEQUENCE [LARGE SCALE GENOMIC DNA]</scope>
    <source>
        <strain evidence="6 7">M1531</strain>
    </source>
</reference>
<evidence type="ECO:0000256" key="1">
    <source>
        <dbReference type="ARBA" id="ARBA00009437"/>
    </source>
</evidence>
<keyword evidence="4" id="KW-0804">Transcription</keyword>
<dbReference type="InterPro" id="IPR036388">
    <property type="entry name" value="WH-like_DNA-bd_sf"/>
</dbReference>
<dbReference type="GO" id="GO:0003700">
    <property type="term" value="F:DNA-binding transcription factor activity"/>
    <property type="evidence" value="ECO:0007669"/>
    <property type="project" value="InterPro"/>
</dbReference>
<evidence type="ECO:0000256" key="3">
    <source>
        <dbReference type="ARBA" id="ARBA00023125"/>
    </source>
</evidence>
<dbReference type="Gene3D" id="1.10.10.10">
    <property type="entry name" value="Winged helix-like DNA-binding domain superfamily/Winged helix DNA-binding domain"/>
    <property type="match status" value="1"/>
</dbReference>
<comment type="caution">
    <text evidence="6">The sequence shown here is derived from an EMBL/GenBank/DDBJ whole genome shotgun (WGS) entry which is preliminary data.</text>
</comment>
<evidence type="ECO:0000313" key="7">
    <source>
        <dbReference type="Proteomes" id="UP000568664"/>
    </source>
</evidence>
<dbReference type="InterPro" id="IPR005119">
    <property type="entry name" value="LysR_subst-bd"/>
</dbReference>
<dbReference type="Proteomes" id="UP000568664">
    <property type="component" value="Unassembled WGS sequence"/>
</dbReference>
<evidence type="ECO:0000256" key="4">
    <source>
        <dbReference type="ARBA" id="ARBA00023163"/>
    </source>
</evidence>
<dbReference type="SUPFAM" id="SSF53850">
    <property type="entry name" value="Periplasmic binding protein-like II"/>
    <property type="match status" value="1"/>
</dbReference>
<keyword evidence="7" id="KW-1185">Reference proteome</keyword>
<organism evidence="6 7">
    <name type="scientific">Thalassotalea algicola</name>
    <dbReference type="NCBI Taxonomy" id="2716224"/>
    <lineage>
        <taxon>Bacteria</taxon>
        <taxon>Pseudomonadati</taxon>
        <taxon>Pseudomonadota</taxon>
        <taxon>Gammaproteobacteria</taxon>
        <taxon>Alteromonadales</taxon>
        <taxon>Colwelliaceae</taxon>
        <taxon>Thalassotalea</taxon>
    </lineage>
</organism>
<dbReference type="Pfam" id="PF03466">
    <property type="entry name" value="LysR_substrate"/>
    <property type="match status" value="1"/>
</dbReference>